<dbReference type="Proteomes" id="UP000298138">
    <property type="component" value="Unassembled WGS sequence"/>
</dbReference>
<dbReference type="InterPro" id="IPR029063">
    <property type="entry name" value="SAM-dependent_MTases_sf"/>
</dbReference>
<dbReference type="GO" id="GO:0008168">
    <property type="term" value="F:methyltransferase activity"/>
    <property type="evidence" value="ECO:0007669"/>
    <property type="project" value="UniProtKB-KW"/>
</dbReference>
<dbReference type="PANTHER" id="PTHR43591:SF24">
    <property type="entry name" value="2-METHOXY-6-POLYPRENYL-1,4-BENZOQUINOL METHYLASE, MITOCHONDRIAL"/>
    <property type="match status" value="1"/>
</dbReference>
<accession>A0A4S2MRB8</accession>
<organism evidence="2 3">
    <name type="scientific">Ascodesmis nigricans</name>
    <dbReference type="NCBI Taxonomy" id="341454"/>
    <lineage>
        <taxon>Eukaryota</taxon>
        <taxon>Fungi</taxon>
        <taxon>Dikarya</taxon>
        <taxon>Ascomycota</taxon>
        <taxon>Pezizomycotina</taxon>
        <taxon>Pezizomycetes</taxon>
        <taxon>Pezizales</taxon>
        <taxon>Ascodesmidaceae</taxon>
        <taxon>Ascodesmis</taxon>
    </lineage>
</organism>
<keyword evidence="2" id="KW-0489">Methyltransferase</keyword>
<dbReference type="CDD" id="cd02440">
    <property type="entry name" value="AdoMet_MTases"/>
    <property type="match status" value="1"/>
</dbReference>
<dbReference type="SUPFAM" id="SSF53335">
    <property type="entry name" value="S-adenosyl-L-methionine-dependent methyltransferases"/>
    <property type="match status" value="1"/>
</dbReference>
<evidence type="ECO:0000313" key="2">
    <source>
        <dbReference type="EMBL" id="TGZ77498.1"/>
    </source>
</evidence>
<sequence length="335" mass="38072">MVSNAMNLDEFIEVDDAAQPLENDDGYSTGPESDTTSVTSSIRRHVKENGRTYHHYKEGKYLVPNDEAERDRLDFYHAVQLAILKDQLYLAPIGDNPQRILDCGTGTGIWALDMADKFPSAAVTGVDLSAIQPEWVFPNVKFEIDDLDQDWTFQEDYFDFIHVRQMFTGIRDYPGFLQQMYKHAKPGGYFEFAESGFMLHSDDGTLTPETKIGYMFERFRECAEKAGVSLPEPEEVAEMATDAGFVDVKIVKMKQPWGAWPKDKRLKHVGRMCAAVGDQHGIEAFCLALFTRFGGMTEEEGKKICAEASREIQTTTHVHAYNELWHVYGRKPEKP</sequence>
<keyword evidence="2" id="KW-0808">Transferase</keyword>
<dbReference type="EMBL" id="ML220152">
    <property type="protein sequence ID" value="TGZ77498.1"/>
    <property type="molecule type" value="Genomic_DNA"/>
</dbReference>
<reference evidence="2 3" key="1">
    <citation type="submission" date="2019-04" db="EMBL/GenBank/DDBJ databases">
        <title>Comparative genomics and transcriptomics to analyze fruiting body development in filamentous ascomycetes.</title>
        <authorList>
            <consortium name="DOE Joint Genome Institute"/>
            <person name="Lutkenhaus R."/>
            <person name="Traeger S."/>
            <person name="Breuer J."/>
            <person name="Kuo A."/>
            <person name="Lipzen A."/>
            <person name="Pangilinan J."/>
            <person name="Dilworth D."/>
            <person name="Sandor L."/>
            <person name="Poggeler S."/>
            <person name="Barry K."/>
            <person name="Grigoriev I.V."/>
            <person name="Nowrousian M."/>
        </authorList>
    </citation>
    <scope>NUCLEOTIDE SEQUENCE [LARGE SCALE GENOMIC DNA]</scope>
    <source>
        <strain evidence="2 3">CBS 389.68</strain>
    </source>
</reference>
<dbReference type="AlphaFoldDB" id="A0A4S2MRB8"/>
<keyword evidence="3" id="KW-1185">Reference proteome</keyword>
<feature type="compositionally biased region" description="Polar residues" evidence="1">
    <location>
        <begin position="30"/>
        <end position="41"/>
    </location>
</feature>
<protein>
    <submittedName>
        <fullName evidence="2">Methyltransferase domain-containing protein</fullName>
    </submittedName>
</protein>
<dbReference type="InParanoid" id="A0A4S2MRB8"/>
<dbReference type="Gene3D" id="3.40.50.150">
    <property type="entry name" value="Vaccinia Virus protein VP39"/>
    <property type="match status" value="1"/>
</dbReference>
<dbReference type="OrthoDB" id="184880at2759"/>
<dbReference type="GO" id="GO:0032259">
    <property type="term" value="P:methylation"/>
    <property type="evidence" value="ECO:0007669"/>
    <property type="project" value="UniProtKB-KW"/>
</dbReference>
<evidence type="ECO:0000256" key="1">
    <source>
        <dbReference type="SAM" id="MobiDB-lite"/>
    </source>
</evidence>
<gene>
    <name evidence="2" type="ORF">EX30DRAFT_196718</name>
</gene>
<name>A0A4S2MRB8_9PEZI</name>
<dbReference type="Pfam" id="PF13489">
    <property type="entry name" value="Methyltransf_23"/>
    <property type="match status" value="1"/>
</dbReference>
<dbReference type="STRING" id="341454.A0A4S2MRB8"/>
<proteinExistence type="predicted"/>
<feature type="region of interest" description="Disordered" evidence="1">
    <location>
        <begin position="20"/>
        <end position="43"/>
    </location>
</feature>
<dbReference type="PANTHER" id="PTHR43591">
    <property type="entry name" value="METHYLTRANSFERASE"/>
    <property type="match status" value="1"/>
</dbReference>
<evidence type="ECO:0000313" key="3">
    <source>
        <dbReference type="Proteomes" id="UP000298138"/>
    </source>
</evidence>